<reference evidence="3" key="1">
    <citation type="thesis" date="2020" institute="ProQuest LLC" country="789 East Eisenhower Parkway, Ann Arbor, MI, USA">
        <title>Comparative Genomics and Chromosome Evolution.</title>
        <authorList>
            <person name="Mudd A.B."/>
        </authorList>
    </citation>
    <scope>NUCLEOTIDE SEQUENCE</scope>
    <source>
        <strain evidence="3">237g6f4</strain>
        <tissue evidence="3">Blood</tissue>
    </source>
</reference>
<dbReference type="PANTHER" id="PTHR13283">
    <property type="entry name" value="KREV INTERACTION TRAPPED 1-RELATED"/>
    <property type="match status" value="1"/>
</dbReference>
<dbReference type="SUPFAM" id="SSF47031">
    <property type="entry name" value="Second domain of FERM"/>
    <property type="match status" value="1"/>
</dbReference>
<comment type="caution">
    <text evidence="3">The sequence shown here is derived from an EMBL/GenBank/DDBJ whole genome shotgun (WGS) entry which is preliminary data.</text>
</comment>
<dbReference type="InterPro" id="IPR019749">
    <property type="entry name" value="Band_41_domain"/>
</dbReference>
<dbReference type="Gene3D" id="1.20.80.10">
    <property type="match status" value="1"/>
</dbReference>
<dbReference type="Pfam" id="PF00373">
    <property type="entry name" value="FERM_M"/>
    <property type="match status" value="1"/>
</dbReference>
<sequence length="359" mass="41006">MERSGTSPPSAINEYLLRSSVSSSGARSVDVIVYLINDTPIPLIVDGLSATTAHELHRKVLEVLHLPDIALEVFSLWLISPFLEVQLKPKHHPYKVCRQWHDLLARFTNCAVEDIHQDEPTLQFRRNIFFPKTRELQISDEGVLRLLYEEAKYNVLEGRYPCDIEDCELLGGLSCCLEMGPYSQEKHTPSTLRPKLESYIPSYMCKRKIGILNAFRNRGNRQVSFEETLLNTYKAATENVSSAEGDVTNCKEYLKKVHELPYYGCAFFQGEVDKPSQGFLNRSGRKPVSVAINMDGVSVIDRKEKHVLLSLKFSELSWDHTYPDEEEHILWLEFDGDNEGTPVNKLLKIYSKQGLKLNV</sequence>
<protein>
    <recommendedName>
        <fullName evidence="1">FERM domain-containing protein 8</fullName>
    </recommendedName>
</protein>
<dbReference type="SMART" id="SM00295">
    <property type="entry name" value="B41"/>
    <property type="match status" value="1"/>
</dbReference>
<organism evidence="3 4">
    <name type="scientific">Engystomops pustulosus</name>
    <name type="common">Tungara frog</name>
    <name type="synonym">Physalaemus pustulosus</name>
    <dbReference type="NCBI Taxonomy" id="76066"/>
    <lineage>
        <taxon>Eukaryota</taxon>
        <taxon>Metazoa</taxon>
        <taxon>Chordata</taxon>
        <taxon>Craniata</taxon>
        <taxon>Vertebrata</taxon>
        <taxon>Euteleostomi</taxon>
        <taxon>Amphibia</taxon>
        <taxon>Batrachia</taxon>
        <taxon>Anura</taxon>
        <taxon>Neobatrachia</taxon>
        <taxon>Hyloidea</taxon>
        <taxon>Leptodactylidae</taxon>
        <taxon>Leiuperinae</taxon>
        <taxon>Engystomops</taxon>
    </lineage>
</organism>
<keyword evidence="4" id="KW-1185">Reference proteome</keyword>
<dbReference type="InterPro" id="IPR035963">
    <property type="entry name" value="FERM_2"/>
</dbReference>
<dbReference type="InterPro" id="IPR000299">
    <property type="entry name" value="FERM_domain"/>
</dbReference>
<dbReference type="Pfam" id="PF24522">
    <property type="entry name" value="KRIT1_FRMD8_FERM_C"/>
    <property type="match status" value="1"/>
</dbReference>
<dbReference type="InterPro" id="IPR057096">
    <property type="entry name" value="KRIT1_FRMD8_FERM_C"/>
</dbReference>
<gene>
    <name evidence="3" type="ORF">GDO81_016284</name>
</gene>
<dbReference type="PROSITE" id="PS50057">
    <property type="entry name" value="FERM_3"/>
    <property type="match status" value="1"/>
</dbReference>
<dbReference type="PANTHER" id="PTHR13283:SF10">
    <property type="entry name" value="FERM DOMAIN-CONTAINING PROTEIN 8"/>
    <property type="match status" value="1"/>
</dbReference>
<accession>A0AAV7AYU3</accession>
<dbReference type="Gene3D" id="2.30.29.30">
    <property type="entry name" value="Pleckstrin-homology domain (PH domain)/Phosphotyrosine-binding domain (PTB)"/>
    <property type="match status" value="1"/>
</dbReference>
<dbReference type="InterPro" id="IPR019748">
    <property type="entry name" value="FERM_central"/>
</dbReference>
<dbReference type="Proteomes" id="UP000824782">
    <property type="component" value="Unassembled WGS sequence"/>
</dbReference>
<evidence type="ECO:0000256" key="1">
    <source>
        <dbReference type="ARBA" id="ARBA00039547"/>
    </source>
</evidence>
<dbReference type="InterPro" id="IPR011993">
    <property type="entry name" value="PH-like_dom_sf"/>
</dbReference>
<dbReference type="InterPro" id="IPR051594">
    <property type="entry name" value="KRIT1/FRMD8"/>
</dbReference>
<dbReference type="GO" id="GO:0090090">
    <property type="term" value="P:negative regulation of canonical Wnt signaling pathway"/>
    <property type="evidence" value="ECO:0007669"/>
    <property type="project" value="TreeGrafter"/>
</dbReference>
<dbReference type="InterPro" id="IPR014352">
    <property type="entry name" value="FERM/acyl-CoA-bd_prot_sf"/>
</dbReference>
<name>A0AAV7AYU3_ENGPU</name>
<dbReference type="CDD" id="cd14473">
    <property type="entry name" value="FERM_B-lobe"/>
    <property type="match status" value="1"/>
</dbReference>
<proteinExistence type="predicted"/>
<dbReference type="AlphaFoldDB" id="A0AAV7AYU3"/>
<dbReference type="GO" id="GO:0005886">
    <property type="term" value="C:plasma membrane"/>
    <property type="evidence" value="ECO:0007669"/>
    <property type="project" value="TreeGrafter"/>
</dbReference>
<feature type="domain" description="FERM" evidence="2">
    <location>
        <begin position="29"/>
        <end position="359"/>
    </location>
</feature>
<evidence type="ECO:0000313" key="3">
    <source>
        <dbReference type="EMBL" id="KAG8564008.1"/>
    </source>
</evidence>
<evidence type="ECO:0000259" key="2">
    <source>
        <dbReference type="PROSITE" id="PS50057"/>
    </source>
</evidence>
<dbReference type="Gene3D" id="3.10.20.90">
    <property type="entry name" value="Phosphatidylinositol 3-kinase Catalytic Subunit, Chain A, domain 1"/>
    <property type="match status" value="1"/>
</dbReference>
<dbReference type="EMBL" id="WNYA01000007">
    <property type="protein sequence ID" value="KAG8564008.1"/>
    <property type="molecule type" value="Genomic_DNA"/>
</dbReference>
<evidence type="ECO:0000313" key="4">
    <source>
        <dbReference type="Proteomes" id="UP000824782"/>
    </source>
</evidence>